<dbReference type="Proteomes" id="UP000823912">
    <property type="component" value="Unassembled WGS sequence"/>
</dbReference>
<comment type="caution">
    <text evidence="2">The sequence shown here is derived from an EMBL/GenBank/DDBJ whole genome shotgun (WGS) entry which is preliminary data.</text>
</comment>
<dbReference type="EMBL" id="DVHM01000036">
    <property type="protein sequence ID" value="HIR70069.1"/>
    <property type="molecule type" value="Genomic_DNA"/>
</dbReference>
<reference evidence="2" key="2">
    <citation type="journal article" date="2021" name="PeerJ">
        <title>Extensive microbial diversity within the chicken gut microbiome revealed by metagenomics and culture.</title>
        <authorList>
            <person name="Gilroy R."/>
            <person name="Ravi A."/>
            <person name="Getino M."/>
            <person name="Pursley I."/>
            <person name="Horton D.L."/>
            <person name="Alikhan N.F."/>
            <person name="Baker D."/>
            <person name="Gharbi K."/>
            <person name="Hall N."/>
            <person name="Watson M."/>
            <person name="Adriaenssens E.M."/>
            <person name="Foster-Nyarko E."/>
            <person name="Jarju S."/>
            <person name="Secka A."/>
            <person name="Antonio M."/>
            <person name="Oren A."/>
            <person name="Chaudhuri R.R."/>
            <person name="La Ragione R."/>
            <person name="Hildebrand F."/>
            <person name="Pallen M.J."/>
        </authorList>
    </citation>
    <scope>NUCLEOTIDE SEQUENCE</scope>
    <source>
        <strain evidence="2">ChiSjej5B23-6657</strain>
    </source>
</reference>
<feature type="domain" description="Type VII secretion system protein EssD-like" evidence="1">
    <location>
        <begin position="87"/>
        <end position="211"/>
    </location>
</feature>
<keyword evidence="2" id="KW-0540">Nuclease</keyword>
<dbReference type="Pfam" id="PF13930">
    <property type="entry name" value="Endonuclea_NS_2"/>
    <property type="match status" value="1"/>
</dbReference>
<evidence type="ECO:0000313" key="2">
    <source>
        <dbReference type="EMBL" id="HIR70069.1"/>
    </source>
</evidence>
<accession>A0A9D1JAK5</accession>
<name>A0A9D1JAK5_9FIRM</name>
<protein>
    <submittedName>
        <fullName evidence="2">DNA/RNA non-specific endonuclease</fullName>
    </submittedName>
</protein>
<dbReference type="Gene3D" id="3.40.570.10">
    <property type="entry name" value="Extracellular Endonuclease, subunit A"/>
    <property type="match status" value="1"/>
</dbReference>
<dbReference type="InterPro" id="IPR044929">
    <property type="entry name" value="DNA/RNA_non-sp_Endonuclease_sf"/>
</dbReference>
<proteinExistence type="predicted"/>
<sequence>MSNRRRYGGRRGSFLLALAVTAVLTAAAAFFPELWETPQSAPAVTENAGTVYGLEDLPAYDGKPYVKINGGKPFFAESDYTTDSFERYSPLDGLGRCGAAYACVGRDLMPTEERGAIGDVRPTGWHTVKYDIVDGKYLYNRCHLIGYQLSGENANEENLITGTRYLNVEGMLPFENQVAEYVEGTGNHVLYRVTPVFAGTNLLADGVLMEAFSVEDGGAGVCFCVFCYNVQPGIVIDYATGESALA</sequence>
<organism evidence="2 3">
    <name type="scientific">Candidatus Pullilachnospira gallistercoris</name>
    <dbReference type="NCBI Taxonomy" id="2840911"/>
    <lineage>
        <taxon>Bacteria</taxon>
        <taxon>Bacillati</taxon>
        <taxon>Bacillota</taxon>
        <taxon>Clostridia</taxon>
        <taxon>Lachnospirales</taxon>
        <taxon>Lachnospiraceae</taxon>
        <taxon>Lachnospiraceae incertae sedis</taxon>
        <taxon>Candidatus Pullilachnospira</taxon>
    </lineage>
</organism>
<keyword evidence="2" id="KW-0255">Endonuclease</keyword>
<dbReference type="AlphaFoldDB" id="A0A9D1JAK5"/>
<evidence type="ECO:0000259" key="1">
    <source>
        <dbReference type="Pfam" id="PF13930"/>
    </source>
</evidence>
<gene>
    <name evidence="2" type="ORF">IAA55_02170</name>
</gene>
<dbReference type="InterPro" id="IPR044927">
    <property type="entry name" value="Endonuclea_NS_2"/>
</dbReference>
<dbReference type="GO" id="GO:0004519">
    <property type="term" value="F:endonuclease activity"/>
    <property type="evidence" value="ECO:0007669"/>
    <property type="project" value="UniProtKB-KW"/>
</dbReference>
<keyword evidence="2" id="KW-0378">Hydrolase</keyword>
<reference evidence="2" key="1">
    <citation type="submission" date="2020-10" db="EMBL/GenBank/DDBJ databases">
        <authorList>
            <person name="Gilroy R."/>
        </authorList>
    </citation>
    <scope>NUCLEOTIDE SEQUENCE</scope>
    <source>
        <strain evidence="2">ChiSjej5B23-6657</strain>
    </source>
</reference>
<evidence type="ECO:0000313" key="3">
    <source>
        <dbReference type="Proteomes" id="UP000823912"/>
    </source>
</evidence>